<name>A0ABW0I5K1_9BACL</name>
<accession>A0ABW0I5K1</accession>
<organism evidence="1 2">
    <name type="scientific">Cohnella soli</name>
    <dbReference type="NCBI Taxonomy" id="425005"/>
    <lineage>
        <taxon>Bacteria</taxon>
        <taxon>Bacillati</taxon>
        <taxon>Bacillota</taxon>
        <taxon>Bacilli</taxon>
        <taxon>Bacillales</taxon>
        <taxon>Paenibacillaceae</taxon>
        <taxon>Cohnella</taxon>
    </lineage>
</organism>
<evidence type="ECO:0000313" key="1">
    <source>
        <dbReference type="EMBL" id="MFC5407671.1"/>
    </source>
</evidence>
<comment type="caution">
    <text evidence="1">The sequence shown here is derived from an EMBL/GenBank/DDBJ whole genome shotgun (WGS) entry which is preliminary data.</text>
</comment>
<proteinExistence type="predicted"/>
<keyword evidence="2" id="KW-1185">Reference proteome</keyword>
<gene>
    <name evidence="1" type="ORF">ACFPOF_33540</name>
</gene>
<reference evidence="2" key="1">
    <citation type="journal article" date="2019" name="Int. J. Syst. Evol. Microbiol.">
        <title>The Global Catalogue of Microorganisms (GCM) 10K type strain sequencing project: providing services to taxonomists for standard genome sequencing and annotation.</title>
        <authorList>
            <consortium name="The Broad Institute Genomics Platform"/>
            <consortium name="The Broad Institute Genome Sequencing Center for Infectious Disease"/>
            <person name="Wu L."/>
            <person name="Ma J."/>
        </authorList>
    </citation>
    <scope>NUCLEOTIDE SEQUENCE [LARGE SCALE GENOMIC DNA]</scope>
    <source>
        <strain evidence="2">CGMCC 1.18575</strain>
    </source>
</reference>
<dbReference type="EMBL" id="JBHSMI010000068">
    <property type="protein sequence ID" value="MFC5407671.1"/>
    <property type="molecule type" value="Genomic_DNA"/>
</dbReference>
<evidence type="ECO:0000313" key="2">
    <source>
        <dbReference type="Proteomes" id="UP001596113"/>
    </source>
</evidence>
<dbReference type="RefSeq" id="WP_378140573.1">
    <property type="nucleotide sequence ID" value="NZ_JBHSMI010000068.1"/>
</dbReference>
<sequence length="199" mass="23015">MPANELLNFPLLPEDEVILQPLILPPYATQADKMFWEDDRDNRDPFYENSILLHYPTIRNRMGYDLTNGSGNAIVAEDLAAQLQDEGLAPYTAEFFQQYHDHYFEKISTLWAWRHTSDKSNKTKIKKCQTFAHALYDSSLVGLIDGEYPDFISKTHEDAFTALLKLLDREGPASSYRSLQIMYSLLEFCNLTRKVMTHP</sequence>
<protein>
    <submittedName>
        <fullName evidence="1">Uncharacterized protein</fullName>
    </submittedName>
</protein>
<dbReference type="Proteomes" id="UP001596113">
    <property type="component" value="Unassembled WGS sequence"/>
</dbReference>